<gene>
    <name evidence="2" type="ORF">GCM10010339_92420</name>
</gene>
<sequence>MQALGDVCDGAQGEHHARVAGAQVLDAADGIRGDRSRRVIEQENGEVAALAGPRGDSGELSEVQSAQDLAGILVPMSGQVDADPQRMVGNGVQRE</sequence>
<proteinExistence type="predicted"/>
<reference evidence="2" key="1">
    <citation type="journal article" date="2014" name="Int. J. Syst. Evol. Microbiol.">
        <title>Complete genome sequence of Corynebacterium casei LMG S-19264T (=DSM 44701T), isolated from a smear-ripened cheese.</title>
        <authorList>
            <consortium name="US DOE Joint Genome Institute (JGI-PGF)"/>
            <person name="Walter F."/>
            <person name="Albersmeier A."/>
            <person name="Kalinowski J."/>
            <person name="Ruckert C."/>
        </authorList>
    </citation>
    <scope>NUCLEOTIDE SEQUENCE</scope>
    <source>
        <strain evidence="2">JCM 4714</strain>
    </source>
</reference>
<reference evidence="2" key="2">
    <citation type="submission" date="2020-09" db="EMBL/GenBank/DDBJ databases">
        <authorList>
            <person name="Sun Q."/>
            <person name="Ohkuma M."/>
        </authorList>
    </citation>
    <scope>NUCLEOTIDE SEQUENCE</scope>
    <source>
        <strain evidence="2">JCM 4714</strain>
    </source>
</reference>
<evidence type="ECO:0000313" key="3">
    <source>
        <dbReference type="Proteomes" id="UP000655443"/>
    </source>
</evidence>
<keyword evidence="3" id="KW-1185">Reference proteome</keyword>
<organism evidence="2 3">
    <name type="scientific">Streptomyces alanosinicus</name>
    <dbReference type="NCBI Taxonomy" id="68171"/>
    <lineage>
        <taxon>Bacteria</taxon>
        <taxon>Bacillati</taxon>
        <taxon>Actinomycetota</taxon>
        <taxon>Actinomycetes</taxon>
        <taxon>Kitasatosporales</taxon>
        <taxon>Streptomycetaceae</taxon>
        <taxon>Streptomyces</taxon>
    </lineage>
</organism>
<comment type="caution">
    <text evidence="2">The sequence shown here is derived from an EMBL/GenBank/DDBJ whole genome shotgun (WGS) entry which is preliminary data.</text>
</comment>
<protein>
    <submittedName>
        <fullName evidence="2">Uncharacterized protein</fullName>
    </submittedName>
</protein>
<feature type="region of interest" description="Disordered" evidence="1">
    <location>
        <begin position="44"/>
        <end position="63"/>
    </location>
</feature>
<evidence type="ECO:0000256" key="1">
    <source>
        <dbReference type="SAM" id="MobiDB-lite"/>
    </source>
</evidence>
<evidence type="ECO:0000313" key="2">
    <source>
        <dbReference type="EMBL" id="GHE15993.1"/>
    </source>
</evidence>
<dbReference type="AlphaFoldDB" id="A0A918YTP8"/>
<name>A0A918YTP8_9ACTN</name>
<dbReference type="EMBL" id="BMVG01000073">
    <property type="protein sequence ID" value="GHE15993.1"/>
    <property type="molecule type" value="Genomic_DNA"/>
</dbReference>
<accession>A0A918YTP8</accession>
<dbReference type="Proteomes" id="UP000655443">
    <property type="component" value="Unassembled WGS sequence"/>
</dbReference>